<evidence type="ECO:0000313" key="3">
    <source>
        <dbReference type="EMBL" id="BBI64882.1"/>
    </source>
</evidence>
<evidence type="ECO:0000313" key="4">
    <source>
        <dbReference type="Proteomes" id="UP000320231"/>
    </source>
</evidence>
<dbReference type="AlphaFoldDB" id="A0A455UF19"/>
<accession>A0A455UF19</accession>
<dbReference type="GO" id="GO:0016787">
    <property type="term" value="F:hydrolase activity"/>
    <property type="evidence" value="ECO:0007669"/>
    <property type="project" value="InterPro"/>
</dbReference>
<dbReference type="KEGG" id="hsr:HSBAA_61880"/>
<organism evidence="3 4">
    <name type="scientific">Vreelandella sulfidaeris</name>
    <dbReference type="NCBI Taxonomy" id="115553"/>
    <lineage>
        <taxon>Bacteria</taxon>
        <taxon>Pseudomonadati</taxon>
        <taxon>Pseudomonadota</taxon>
        <taxon>Gammaproteobacteria</taxon>
        <taxon>Oceanospirillales</taxon>
        <taxon>Halomonadaceae</taxon>
        <taxon>Vreelandella</taxon>
    </lineage>
</organism>
<dbReference type="PANTHER" id="PTHR43569:SF1">
    <property type="entry name" value="BLL3371 PROTEIN"/>
    <property type="match status" value="1"/>
</dbReference>
<dbReference type="SUPFAM" id="SSF51556">
    <property type="entry name" value="Metallo-dependent hydrolases"/>
    <property type="match status" value="1"/>
</dbReference>
<dbReference type="InterPro" id="IPR006680">
    <property type="entry name" value="Amidohydro-rel"/>
</dbReference>
<dbReference type="Proteomes" id="UP000320231">
    <property type="component" value="Chromosome"/>
</dbReference>
<dbReference type="Pfam" id="PF04909">
    <property type="entry name" value="Amidohydro_2"/>
    <property type="match status" value="1"/>
</dbReference>
<name>A0A455UF19_9GAMM</name>
<comment type="similarity">
    <text evidence="1">Belongs to the metallo-dependent hydrolases superfamily.</text>
</comment>
<gene>
    <name evidence="3" type="ORF">HSBAA_61880</name>
</gene>
<dbReference type="EMBL" id="AP019514">
    <property type="protein sequence ID" value="BBI64882.1"/>
    <property type="molecule type" value="Genomic_DNA"/>
</dbReference>
<protein>
    <recommendedName>
        <fullName evidence="2">Amidohydrolase-related domain-containing protein</fullName>
    </recommendedName>
</protein>
<evidence type="ECO:0000256" key="1">
    <source>
        <dbReference type="ARBA" id="ARBA00038310"/>
    </source>
</evidence>
<evidence type="ECO:0000259" key="2">
    <source>
        <dbReference type="Pfam" id="PF04909"/>
    </source>
</evidence>
<dbReference type="PANTHER" id="PTHR43569">
    <property type="entry name" value="AMIDOHYDROLASE"/>
    <property type="match status" value="1"/>
</dbReference>
<dbReference type="InterPro" id="IPR052350">
    <property type="entry name" value="Metallo-dep_Lactonases"/>
</dbReference>
<sequence length="176" mass="19330">MARRLPELTIVLDHAGGPLGVGSYPSPHSDHNSIHRRAWRDGLARLAELPNVMLKIGGFGMPIMGFSFNTGKTPPNSQHLADAIAPDVDACIERFTPSRCMLESNFPVDKGSISYGVLWNAYHRLTASWEPGRNATPCFTTRLHGSTGYPLVPDLTNRAVKEPCPQVQQQDRSKPT</sequence>
<dbReference type="InterPro" id="IPR032466">
    <property type="entry name" value="Metal_Hydrolase"/>
</dbReference>
<proteinExistence type="inferred from homology"/>
<reference evidence="3 4" key="1">
    <citation type="journal article" date="2019" name="Microbiol. Resour. Announc.">
        <title>Complete Genome Sequence of Halomonas sulfidaeris Strain Esulfide1 Isolated from a Metal Sulfide Rock at a Depth of 2,200 Meters, Obtained Using Nanopore Sequencing.</title>
        <authorList>
            <person name="Saito M."/>
            <person name="Nishigata A."/>
            <person name="Galipon J."/>
            <person name="Arakawa K."/>
        </authorList>
    </citation>
    <scope>NUCLEOTIDE SEQUENCE [LARGE SCALE GENOMIC DNA]</scope>
    <source>
        <strain evidence="3 4">ATCC BAA-803</strain>
    </source>
</reference>
<feature type="domain" description="Amidohydrolase-related" evidence="2">
    <location>
        <begin position="1"/>
        <end position="126"/>
    </location>
</feature>
<dbReference type="Gene3D" id="3.20.20.140">
    <property type="entry name" value="Metal-dependent hydrolases"/>
    <property type="match status" value="1"/>
</dbReference>